<dbReference type="GO" id="GO:0046872">
    <property type="term" value="F:metal ion binding"/>
    <property type="evidence" value="ECO:0007669"/>
    <property type="project" value="UniProtKB-KW"/>
</dbReference>
<dbReference type="GO" id="GO:0071500">
    <property type="term" value="P:cellular response to nitrosative stress"/>
    <property type="evidence" value="ECO:0007669"/>
    <property type="project" value="TreeGrafter"/>
</dbReference>
<evidence type="ECO:0000256" key="1">
    <source>
        <dbReference type="ARBA" id="ARBA00022617"/>
    </source>
</evidence>
<dbReference type="Proteomes" id="UP000309215">
    <property type="component" value="Unassembled WGS sequence"/>
</dbReference>
<dbReference type="InterPro" id="IPR009050">
    <property type="entry name" value="Globin-like_sf"/>
</dbReference>
<dbReference type="SUPFAM" id="SSF46458">
    <property type="entry name" value="Globin-like"/>
    <property type="match status" value="1"/>
</dbReference>
<dbReference type="OrthoDB" id="3213438at2"/>
<proteinExistence type="inferred from homology"/>
<comment type="similarity">
    <text evidence="5">Belongs to the globin family.</text>
</comment>
<dbReference type="GO" id="GO:0071949">
    <property type="term" value="F:FAD binding"/>
    <property type="evidence" value="ECO:0007669"/>
    <property type="project" value="TreeGrafter"/>
</dbReference>
<feature type="domain" description="Globin" evidence="7">
    <location>
        <begin position="1"/>
        <end position="134"/>
    </location>
</feature>
<sequence length="216" mass="23349">MNNEQKLLVQKTFEMVAPIADVAAGLFYGRLFEVDPSLKPLFRGDMKDQGKKLMSTLKVAVQALDRLDALIPTVQALGRRHLAYGVRDDHYDTVGAALLWTLEKGLGEAFTPEVKEAWATVYGILAKVMKDAANEVAPLSLRTPLSRRGSAHRLPAVKRPSYRPPMGRPSMPPGSRMPASIQALYGGASSQSAPSSKSGASPSTRLPRISNPPTIS</sequence>
<comment type="caution">
    <text evidence="8">The sequence shown here is derived from an EMBL/GenBank/DDBJ whole genome shotgun (WGS) entry which is preliminary data.</text>
</comment>
<evidence type="ECO:0000256" key="5">
    <source>
        <dbReference type="RuleBase" id="RU000356"/>
    </source>
</evidence>
<evidence type="ECO:0000256" key="3">
    <source>
        <dbReference type="ARBA" id="ARBA00022723"/>
    </source>
</evidence>
<dbReference type="Pfam" id="PF00042">
    <property type="entry name" value="Globin"/>
    <property type="match status" value="1"/>
</dbReference>
<evidence type="ECO:0000256" key="4">
    <source>
        <dbReference type="ARBA" id="ARBA00023004"/>
    </source>
</evidence>
<dbReference type="GO" id="GO:0008941">
    <property type="term" value="F:nitric oxide dioxygenase NAD(P)H activity"/>
    <property type="evidence" value="ECO:0007669"/>
    <property type="project" value="TreeGrafter"/>
</dbReference>
<gene>
    <name evidence="8" type="ORF">E8A74_07925</name>
</gene>
<evidence type="ECO:0000313" key="9">
    <source>
        <dbReference type="Proteomes" id="UP000309215"/>
    </source>
</evidence>
<dbReference type="InterPro" id="IPR000971">
    <property type="entry name" value="Globin"/>
</dbReference>
<keyword evidence="2 5" id="KW-0561">Oxygen transport</keyword>
<dbReference type="GO" id="GO:0046210">
    <property type="term" value="P:nitric oxide catabolic process"/>
    <property type="evidence" value="ECO:0007669"/>
    <property type="project" value="TreeGrafter"/>
</dbReference>
<dbReference type="PANTHER" id="PTHR43396:SF3">
    <property type="entry name" value="FLAVOHEMOPROTEIN"/>
    <property type="match status" value="1"/>
</dbReference>
<dbReference type="Gene3D" id="1.10.490.10">
    <property type="entry name" value="Globins"/>
    <property type="match status" value="1"/>
</dbReference>
<name>A0A4U1JGB6_9BACT</name>
<evidence type="ECO:0000256" key="2">
    <source>
        <dbReference type="ARBA" id="ARBA00022621"/>
    </source>
</evidence>
<feature type="compositionally biased region" description="Low complexity" evidence="6">
    <location>
        <begin position="186"/>
        <end position="203"/>
    </location>
</feature>
<feature type="region of interest" description="Disordered" evidence="6">
    <location>
        <begin position="147"/>
        <end position="216"/>
    </location>
</feature>
<keyword evidence="9" id="KW-1185">Reference proteome</keyword>
<dbReference type="GO" id="GO:0019825">
    <property type="term" value="F:oxygen binding"/>
    <property type="evidence" value="ECO:0007669"/>
    <property type="project" value="InterPro"/>
</dbReference>
<dbReference type="CDD" id="cd12131">
    <property type="entry name" value="HGbI-like"/>
    <property type="match status" value="1"/>
</dbReference>
<dbReference type="GO" id="GO:0020037">
    <property type="term" value="F:heme binding"/>
    <property type="evidence" value="ECO:0007669"/>
    <property type="project" value="InterPro"/>
</dbReference>
<reference evidence="8 9" key="1">
    <citation type="submission" date="2019-04" db="EMBL/GenBank/DDBJ databases">
        <authorList>
            <person name="Li Y."/>
            <person name="Wang J."/>
        </authorList>
    </citation>
    <scope>NUCLEOTIDE SEQUENCE [LARGE SCALE GENOMIC DNA]</scope>
    <source>
        <strain evidence="8 9">DSM 14668</strain>
    </source>
</reference>
<keyword evidence="1 5" id="KW-0349">Heme</keyword>
<keyword evidence="5" id="KW-0813">Transport</keyword>
<keyword evidence="3" id="KW-0479">Metal-binding</keyword>
<organism evidence="8 9">
    <name type="scientific">Polyangium fumosum</name>
    <dbReference type="NCBI Taxonomy" id="889272"/>
    <lineage>
        <taxon>Bacteria</taxon>
        <taxon>Pseudomonadati</taxon>
        <taxon>Myxococcota</taxon>
        <taxon>Polyangia</taxon>
        <taxon>Polyangiales</taxon>
        <taxon>Polyangiaceae</taxon>
        <taxon>Polyangium</taxon>
    </lineage>
</organism>
<evidence type="ECO:0000256" key="6">
    <source>
        <dbReference type="SAM" id="MobiDB-lite"/>
    </source>
</evidence>
<dbReference type="EMBL" id="SSMQ01000006">
    <property type="protein sequence ID" value="TKD10367.1"/>
    <property type="molecule type" value="Genomic_DNA"/>
</dbReference>
<dbReference type="RefSeq" id="WP_136928331.1">
    <property type="nucleotide sequence ID" value="NZ_SSMQ01000006.1"/>
</dbReference>
<protein>
    <recommendedName>
        <fullName evidence="7">Globin domain-containing protein</fullName>
    </recommendedName>
</protein>
<dbReference type="PROSITE" id="PS01033">
    <property type="entry name" value="GLOBIN"/>
    <property type="match status" value="1"/>
</dbReference>
<dbReference type="PANTHER" id="PTHR43396">
    <property type="entry name" value="FLAVOHEMOPROTEIN"/>
    <property type="match status" value="1"/>
</dbReference>
<evidence type="ECO:0000259" key="7">
    <source>
        <dbReference type="PROSITE" id="PS01033"/>
    </source>
</evidence>
<keyword evidence="4" id="KW-0408">Iron</keyword>
<dbReference type="AlphaFoldDB" id="A0A4U1JGB6"/>
<dbReference type="InterPro" id="IPR012292">
    <property type="entry name" value="Globin/Proto"/>
</dbReference>
<evidence type="ECO:0000313" key="8">
    <source>
        <dbReference type="EMBL" id="TKD10367.1"/>
    </source>
</evidence>
<accession>A0A4U1JGB6</accession>
<feature type="compositionally biased region" description="Pro residues" evidence="6">
    <location>
        <begin position="162"/>
        <end position="172"/>
    </location>
</feature>
<dbReference type="GO" id="GO:0005344">
    <property type="term" value="F:oxygen carrier activity"/>
    <property type="evidence" value="ECO:0007669"/>
    <property type="project" value="UniProtKB-KW"/>
</dbReference>